<dbReference type="RefSeq" id="WP_079687494.1">
    <property type="nucleotide sequence ID" value="NZ_FUZU01000002.1"/>
</dbReference>
<keyword evidence="1" id="KW-1133">Transmembrane helix</keyword>
<keyword evidence="1" id="KW-0472">Membrane</keyword>
<reference evidence="2 3" key="1">
    <citation type="submission" date="2017-02" db="EMBL/GenBank/DDBJ databases">
        <authorList>
            <person name="Peterson S.W."/>
        </authorList>
    </citation>
    <scope>NUCLEOTIDE SEQUENCE [LARGE SCALE GENOMIC DNA]</scope>
    <source>
        <strain evidence="2 3">DSM 25262</strain>
    </source>
</reference>
<accession>A0A1T5LBV3</accession>
<evidence type="ECO:0000313" key="2">
    <source>
        <dbReference type="EMBL" id="SKC73443.1"/>
    </source>
</evidence>
<proteinExistence type="predicted"/>
<feature type="transmembrane region" description="Helical" evidence="1">
    <location>
        <begin position="42"/>
        <end position="67"/>
    </location>
</feature>
<dbReference type="Pfam" id="PF07332">
    <property type="entry name" value="Phage_holin_3_6"/>
    <property type="match status" value="1"/>
</dbReference>
<dbReference type="Proteomes" id="UP000190961">
    <property type="component" value="Unassembled WGS sequence"/>
</dbReference>
<sequence length="113" mass="12376">MEELKSKAENLAEHAGDYFETHFKLAVLNATDKATGLASQGVTVALLTVLSLFVLLFSGLGLSWWIGNAINNIVGGFFIVAGVYGLLIAILLLFRKKHIAPLIRNFLIARIYE</sequence>
<protein>
    <submittedName>
        <fullName evidence="2">Putative Holin-X, holin superfamily III</fullName>
    </submittedName>
</protein>
<evidence type="ECO:0000313" key="3">
    <source>
        <dbReference type="Proteomes" id="UP000190961"/>
    </source>
</evidence>
<dbReference type="AlphaFoldDB" id="A0A1T5LBV3"/>
<dbReference type="STRING" id="688867.SAMN05660236_2924"/>
<gene>
    <name evidence="2" type="ORF">SAMN05660236_2924</name>
</gene>
<dbReference type="OrthoDB" id="678581at2"/>
<keyword evidence="3" id="KW-1185">Reference proteome</keyword>
<dbReference type="InterPro" id="IPR009937">
    <property type="entry name" value="Phage_holin_3_6"/>
</dbReference>
<organism evidence="2 3">
    <name type="scientific">Ohtaekwangia koreensis</name>
    <dbReference type="NCBI Taxonomy" id="688867"/>
    <lineage>
        <taxon>Bacteria</taxon>
        <taxon>Pseudomonadati</taxon>
        <taxon>Bacteroidota</taxon>
        <taxon>Cytophagia</taxon>
        <taxon>Cytophagales</taxon>
        <taxon>Fulvivirgaceae</taxon>
        <taxon>Ohtaekwangia</taxon>
    </lineage>
</organism>
<keyword evidence="1" id="KW-0812">Transmembrane</keyword>
<feature type="transmembrane region" description="Helical" evidence="1">
    <location>
        <begin position="73"/>
        <end position="94"/>
    </location>
</feature>
<evidence type="ECO:0000256" key="1">
    <source>
        <dbReference type="SAM" id="Phobius"/>
    </source>
</evidence>
<name>A0A1T5LBV3_9BACT</name>
<dbReference type="EMBL" id="FUZU01000002">
    <property type="protein sequence ID" value="SKC73443.1"/>
    <property type="molecule type" value="Genomic_DNA"/>
</dbReference>